<reference evidence="2 3" key="1">
    <citation type="submission" date="2014-01" db="EMBL/GenBank/DDBJ databases">
        <title>Roseivivax halodurans JCM 10272 Genome Sequencing.</title>
        <authorList>
            <person name="Lai Q."/>
            <person name="Li G."/>
            <person name="Shao Z."/>
        </authorList>
    </citation>
    <scope>NUCLEOTIDE SEQUENCE [LARGE SCALE GENOMIC DNA]</scope>
    <source>
        <strain evidence="2 3">JCM 10272</strain>
    </source>
</reference>
<evidence type="ECO:0000313" key="2">
    <source>
        <dbReference type="EMBL" id="ETX14092.1"/>
    </source>
</evidence>
<evidence type="ECO:0000313" key="3">
    <source>
        <dbReference type="Proteomes" id="UP000022447"/>
    </source>
</evidence>
<proteinExistence type="predicted"/>
<dbReference type="AlphaFoldDB" id="X7EDT0"/>
<evidence type="ECO:0000256" key="1">
    <source>
        <dbReference type="SAM" id="MobiDB-lite"/>
    </source>
</evidence>
<organism evidence="2 3">
    <name type="scientific">Roseivivax halodurans JCM 10272</name>
    <dbReference type="NCBI Taxonomy" id="1449350"/>
    <lineage>
        <taxon>Bacteria</taxon>
        <taxon>Pseudomonadati</taxon>
        <taxon>Pseudomonadota</taxon>
        <taxon>Alphaproteobacteria</taxon>
        <taxon>Rhodobacterales</taxon>
        <taxon>Roseobacteraceae</taxon>
        <taxon>Roseivivax</taxon>
    </lineage>
</organism>
<gene>
    <name evidence="2" type="ORF">OCH239_05475</name>
</gene>
<accession>X7EDT0</accession>
<feature type="region of interest" description="Disordered" evidence="1">
    <location>
        <begin position="1"/>
        <end position="73"/>
    </location>
</feature>
<keyword evidence="3" id="KW-1185">Reference proteome</keyword>
<protein>
    <submittedName>
        <fullName evidence="2">Uncharacterized protein</fullName>
    </submittedName>
</protein>
<dbReference type="Proteomes" id="UP000022447">
    <property type="component" value="Unassembled WGS sequence"/>
</dbReference>
<sequence>MGPAGVRRGAKGPGRANAPTHIARRFAVNRPNKIAGPEASGPARSVRNDPGVLPIPGKVPLGAKRSGLPREAL</sequence>
<name>X7EDT0_9RHOB</name>
<comment type="caution">
    <text evidence="2">The sequence shown here is derived from an EMBL/GenBank/DDBJ whole genome shotgun (WGS) entry which is preliminary data.</text>
</comment>
<dbReference type="STRING" id="1449350.OCH239_05475"/>
<dbReference type="EMBL" id="JALZ01000014">
    <property type="protein sequence ID" value="ETX14092.1"/>
    <property type="molecule type" value="Genomic_DNA"/>
</dbReference>